<dbReference type="SMART" id="SM00948">
    <property type="entry name" value="Proteasome_A_N"/>
    <property type="match status" value="1"/>
</dbReference>
<dbReference type="Pfam" id="PF00227">
    <property type="entry name" value="Proteasome"/>
    <property type="match status" value="1"/>
</dbReference>
<dbReference type="Proteomes" id="UP001158576">
    <property type="component" value="Chromosome XSR"/>
</dbReference>
<dbReference type="EMBL" id="OU015569">
    <property type="protein sequence ID" value="CAG5099359.1"/>
    <property type="molecule type" value="Genomic_DNA"/>
</dbReference>
<evidence type="ECO:0000313" key="5">
    <source>
        <dbReference type="Proteomes" id="UP001158576"/>
    </source>
</evidence>
<keyword evidence="1 2" id="KW-0647">Proteasome</keyword>
<dbReference type="InterPro" id="IPR050115">
    <property type="entry name" value="Proteasome_alpha"/>
</dbReference>
<keyword evidence="5" id="KW-1185">Reference proteome</keyword>
<comment type="similarity">
    <text evidence="2">Belongs to the peptidase T1A family.</text>
</comment>
<dbReference type="InterPro" id="IPR029055">
    <property type="entry name" value="Ntn_hydrolases_N"/>
</dbReference>
<dbReference type="InterPro" id="IPR001353">
    <property type="entry name" value="Proteasome_sua/b"/>
</dbReference>
<dbReference type="PROSITE" id="PS51475">
    <property type="entry name" value="PROTEASOME_ALPHA_2"/>
    <property type="match status" value="1"/>
</dbReference>
<reference evidence="4 5" key="1">
    <citation type="submission" date="2021-04" db="EMBL/GenBank/DDBJ databases">
        <authorList>
            <person name="Bliznina A."/>
        </authorList>
    </citation>
    <scope>NUCLEOTIDE SEQUENCE [LARGE SCALE GENOMIC DNA]</scope>
</reference>
<evidence type="ECO:0000259" key="3">
    <source>
        <dbReference type="SMART" id="SM00948"/>
    </source>
</evidence>
<dbReference type="InterPro" id="IPR023332">
    <property type="entry name" value="Proteasome_alpha-type"/>
</dbReference>
<name>A0ABN7SML3_OIKDI</name>
<proteinExistence type="inferred from homology"/>
<evidence type="ECO:0000313" key="4">
    <source>
        <dbReference type="EMBL" id="CAG5099359.1"/>
    </source>
</evidence>
<sequence length="251" mass="27370">MSSIGSGYDLSADMFSPDGRVFQVEYAMKAVENGSTIVGLRCKDGVVLATEKLISSSLHVAGDNSRIFKIDDHIGMAAAGLLPDARSLAEILRDEATKFRREYGRPIPLKVLCHTVASYVHQYTRHSSIRPFGCTLLLSSFYQGKAELWTIDPSGAAFGFKGAAAGKAKNNAKTEIEKLDLDNLTVKEGLKEAARIIHSVHDDLKDKSFELELSWVSADNPKHNRVPKNVAEEVEAAAKAALEDSDSEDDM</sequence>
<evidence type="ECO:0000256" key="1">
    <source>
        <dbReference type="ARBA" id="ARBA00022942"/>
    </source>
</evidence>
<dbReference type="InterPro" id="IPR000426">
    <property type="entry name" value="Proteasome_asu_N"/>
</dbReference>
<dbReference type="Pfam" id="PF10584">
    <property type="entry name" value="Proteasome_A_N"/>
    <property type="match status" value="1"/>
</dbReference>
<organism evidence="4 5">
    <name type="scientific">Oikopleura dioica</name>
    <name type="common">Tunicate</name>
    <dbReference type="NCBI Taxonomy" id="34765"/>
    <lineage>
        <taxon>Eukaryota</taxon>
        <taxon>Metazoa</taxon>
        <taxon>Chordata</taxon>
        <taxon>Tunicata</taxon>
        <taxon>Appendicularia</taxon>
        <taxon>Copelata</taxon>
        <taxon>Oikopleuridae</taxon>
        <taxon>Oikopleura</taxon>
    </lineage>
</organism>
<evidence type="ECO:0000256" key="2">
    <source>
        <dbReference type="PROSITE-ProRule" id="PRU00808"/>
    </source>
</evidence>
<protein>
    <submittedName>
        <fullName evidence="4">Oidioi.mRNA.OKI2018_I69.XSR.g16480.t1.cds</fullName>
    </submittedName>
</protein>
<dbReference type="Gene3D" id="3.60.20.10">
    <property type="entry name" value="Glutamine Phosphoribosylpyrophosphate, subunit 1, domain 1"/>
    <property type="match status" value="1"/>
</dbReference>
<accession>A0ABN7SML3</accession>
<feature type="domain" description="Proteasome alpha-type subunits" evidence="3">
    <location>
        <begin position="8"/>
        <end position="30"/>
    </location>
</feature>
<gene>
    <name evidence="4" type="ORF">OKIOD_LOCUS8038</name>
</gene>
<dbReference type="SUPFAM" id="SSF56235">
    <property type="entry name" value="N-terminal nucleophile aminohydrolases (Ntn hydrolases)"/>
    <property type="match status" value="1"/>
</dbReference>
<dbReference type="PANTHER" id="PTHR11599">
    <property type="entry name" value="PROTEASOME SUBUNIT ALPHA/BETA"/>
    <property type="match status" value="1"/>
</dbReference>